<keyword evidence="2" id="KW-1185">Reference proteome</keyword>
<proteinExistence type="predicted"/>
<gene>
    <name evidence="1" type="ORF">GH808_02690</name>
</gene>
<dbReference type="EMBL" id="WJBC01000003">
    <property type="protein sequence ID" value="MBC3803347.1"/>
    <property type="molecule type" value="Genomic_DNA"/>
</dbReference>
<dbReference type="RefSeq" id="WP_186841276.1">
    <property type="nucleotide sequence ID" value="NZ_WJBC01000003.1"/>
</dbReference>
<dbReference type="InterPro" id="IPR025935">
    <property type="entry name" value="AbiH"/>
</dbReference>
<dbReference type="Proteomes" id="UP000603234">
    <property type="component" value="Unassembled WGS sequence"/>
</dbReference>
<sequence>MNLLIIGNGFDLAHGLPTSYEDFHKYLRNKYPYTNCDEFIIPCSSMNGKGEEIYYDDNEIISFILFLISNAEGMGEEWNDFENSLGLLDFNECFEDVPEFYNKAGDLEDWQNANNIELAAINLVPCISKIDNYFSEWIRTIIIGQNILRKPELLNLIDKNNDVFLTFNYTNTLELVYEAKNVYHIHGEQNGEIIFGHGNNLDYIEEEKTYIGSEDSLQKMHDSLKKDTKGSIEKNHEFFSKLTSSITKIYSYGFSFSPVDEIYIKEICSKLPTESITWYLNNYDEIEKINEYKKTICSCGFNGSFELYSI</sequence>
<comment type="caution">
    <text evidence="1">The sequence shown here is derived from an EMBL/GenBank/DDBJ whole genome shotgun (WGS) entry which is preliminary data.</text>
</comment>
<accession>A0ABR6WRX8</accession>
<reference evidence="1 2" key="1">
    <citation type="journal article" date="2020" name="mSystems">
        <title>Defining Genomic and Predicted Metabolic Features of the Acetobacterium Genus.</title>
        <authorList>
            <person name="Ross D.E."/>
            <person name="Marshall C.W."/>
            <person name="Gulliver D."/>
            <person name="May H.D."/>
            <person name="Norman R.S."/>
        </authorList>
    </citation>
    <scope>NUCLEOTIDE SEQUENCE [LARGE SCALE GENOMIC DNA]</scope>
    <source>
        <strain evidence="1 2">DSM 8238</strain>
    </source>
</reference>
<evidence type="ECO:0000313" key="1">
    <source>
        <dbReference type="EMBL" id="MBC3803347.1"/>
    </source>
</evidence>
<name>A0ABR6WRX8_9FIRM</name>
<evidence type="ECO:0008006" key="3">
    <source>
        <dbReference type="Google" id="ProtNLM"/>
    </source>
</evidence>
<evidence type="ECO:0000313" key="2">
    <source>
        <dbReference type="Proteomes" id="UP000603234"/>
    </source>
</evidence>
<organism evidence="1 2">
    <name type="scientific">Acetobacterium fimetarium</name>
    <dbReference type="NCBI Taxonomy" id="52691"/>
    <lineage>
        <taxon>Bacteria</taxon>
        <taxon>Bacillati</taxon>
        <taxon>Bacillota</taxon>
        <taxon>Clostridia</taxon>
        <taxon>Eubacteriales</taxon>
        <taxon>Eubacteriaceae</taxon>
        <taxon>Acetobacterium</taxon>
    </lineage>
</organism>
<protein>
    <recommendedName>
        <fullName evidence="3">Bacteriophage abortive infection AbiH</fullName>
    </recommendedName>
</protein>
<dbReference type="Pfam" id="PF14253">
    <property type="entry name" value="AbiH"/>
    <property type="match status" value="1"/>
</dbReference>